<sequence>MTSRKKSRHEPPFMNNILDEIFHPEKPVCQIIPTGCHKKQDLFTQYRPQPKTCLDYNISQTDTKIDAGDTKIHYQQTVAEYIPGLSDPPPPPPPKKRRYFSGGPPQWEFMDEIWRREQEKIQQYYIEVFQGFGKRTRNNHRYEMMNSHRKAIAMVGPAWFQELSPLQLVTVDNLKKCILKDLADDTIINTQENIAYLGLVLRPNHNHIAKALKHCCKCPVEFLLILYQLINPKRVKYSINDRLLLSAVVHLTMQDTLKELHIRIPSPPRPPKQPKQVPKVKKSQKYDSPYLVRFTFEREPPKFTGKYYNKHVQRPQSPYFCYLKELRKMQEGTLQVVANDKEIEEELILAQSIYDDLVNFKPVPKLLKPSKFVPCVNFRYKQQLKAEMDEREEEVKEVQDDAPCYLEYVHAETETEEIHGECVCPPTNTCPCALKDQSVQCGSKKIAIEECHEETTCSCEEPVKKECLFESSTVFDSSANSDFASIRAQYGSVKRKSVESEPKNTCKHAEDVARFEWYCEYKNRKPEEKKSCRCKQKYREVVEKPFCQCEQCQDERRKKGTIYGIAGMKETESDAVIPIIDQVLAQKPCDCLKKYEARIDQFEKEKKKPCSCRREAQKLIETPFCQCDKCKEDRKQKAEKFIIGGLKETTEDNVPIIEGITSERPCICVKQYDEKADKYEEFQKRKQLVCSLKQQQDKYIIDGVISTPEGPMYVISGMRPPIDCACAKNARKEEEEKRMEAIMPHAPGGRIRYGITGVKETPTGNVYILDSALPTEECDCMAVYQQFEDEHFPCMGLYERYLAQTKDAYNEFMKEMLPPSSRRSSVTSSVFRQSVVEGVENVKLEPVEEEEKQSEVSSPKSEPCVKESKLDQAIEPCEKKSHPCAKEENIEPREKKSKLCSACSQSYYAACCSCGQVECKDCTCGKVIECVDCTCGPEEVEEEEVVEEEEEEQELKRFFIFDKILCNRRWQKKVLKKALQSMADDGYPLAKLPECYKLPHFKLWMQMRCGKYWTQDDKYNYVFKSRILWRHCDVCNVRRNPSPKMPITLEEAHKMNWSQAPAIRNMANVAIERFYRTVKQHRVNFGREFFPTTFSYEFPFSTWRDCYFAYTPSKEEDVLARFVWQKYDFKNFADMQRACEKPCDFLKKYKARINQFEKEKKKPCSCRREAQKLIETPFCQCDKCKEDRKQKAEKFVIGGIKETTEDNVPINEGITSERPCICVKQYDEKADKYEEFQKRKQLVCSLKQQQDKYIIDGVVSTPEGPMYVISGMRPPIDCACAKNARKGEEEKRMEAIMPHAPGGRIRYGITGVKETPTGNVYILDSALPTEECDCMAVYQQFEDEHFPCMGLYERYLAQTKDAYNEFMKEMLPPSSRRSSVTSSVFRQSVVEGVENVKLEPVEEEEKQSEVASPKSEPCVKESKPDEAIEPCEKKSNLCAKEENIEPGEKKSKLCSACSQSYYAACCSCGQVECKDCTCGKVIECVDCTCGPEEVEEEEVVEEEEEEQELKRFFIFDKILCNRRWQKKILKKALQSMADDGYPLAKLPECYKLPHFKLWMQMRCGKYWTQDDKYNYVFKSRILWRHCDVCNVRRNPSPKMPITLEEAHKMNWSQAPAIRNMANVAIERFYRTVKQHRVNFGREFFPTTFSYEFPFTTWRDCYFAYTPSKEEDVLARFVWQKYDFKNFADMQRACG</sequence>
<feature type="domain" description="DUF4770" evidence="2">
    <location>
        <begin position="197"/>
        <end position="321"/>
    </location>
</feature>
<feature type="region of interest" description="Disordered" evidence="1">
    <location>
        <begin position="846"/>
        <end position="867"/>
    </location>
</feature>
<evidence type="ECO:0000259" key="3">
    <source>
        <dbReference type="Pfam" id="PF15995"/>
    </source>
</evidence>
<feature type="domain" description="DUF4771" evidence="3">
    <location>
        <begin position="971"/>
        <end position="1118"/>
    </location>
</feature>
<evidence type="ECO:0000313" key="4">
    <source>
        <dbReference type="EMBL" id="EFA09372.2"/>
    </source>
</evidence>
<reference evidence="4 5" key="2">
    <citation type="journal article" date="2010" name="Nucleic Acids Res.">
        <title>BeetleBase in 2010: revisions to provide comprehensive genomic information for Tribolium castaneum.</title>
        <authorList>
            <person name="Kim H.S."/>
            <person name="Murphy T."/>
            <person name="Xia J."/>
            <person name="Caragea D."/>
            <person name="Park Y."/>
            <person name="Beeman R.W."/>
            <person name="Lorenzen M.D."/>
            <person name="Butcher S."/>
            <person name="Manak J.R."/>
            <person name="Brown S.J."/>
        </authorList>
    </citation>
    <scope>GENOME REANNOTATION</scope>
    <source>
        <strain evidence="4 5">Georgia GA2</strain>
    </source>
</reference>
<proteinExistence type="predicted"/>
<dbReference type="InterPro" id="IPR031936">
    <property type="entry name" value="DUF4771"/>
</dbReference>
<dbReference type="InParanoid" id="D6X148"/>
<dbReference type="HOGENOM" id="CLU_240417_0_0_1"/>
<dbReference type="Proteomes" id="UP000007266">
    <property type="component" value="Linkage group 9"/>
</dbReference>
<reference evidence="4 5" key="1">
    <citation type="journal article" date="2008" name="Nature">
        <title>The genome of the model beetle and pest Tribolium castaneum.</title>
        <authorList>
            <consortium name="Tribolium Genome Sequencing Consortium"/>
            <person name="Richards S."/>
            <person name="Gibbs R.A."/>
            <person name="Weinstock G.M."/>
            <person name="Brown S.J."/>
            <person name="Denell R."/>
            <person name="Beeman R.W."/>
            <person name="Gibbs R."/>
            <person name="Beeman R.W."/>
            <person name="Brown S.J."/>
            <person name="Bucher G."/>
            <person name="Friedrich M."/>
            <person name="Grimmelikhuijzen C.J."/>
            <person name="Klingler M."/>
            <person name="Lorenzen M."/>
            <person name="Richards S."/>
            <person name="Roth S."/>
            <person name="Schroder R."/>
            <person name="Tautz D."/>
            <person name="Zdobnov E.M."/>
            <person name="Muzny D."/>
            <person name="Gibbs R.A."/>
            <person name="Weinstock G.M."/>
            <person name="Attaway T."/>
            <person name="Bell S."/>
            <person name="Buhay C.J."/>
            <person name="Chandrabose M.N."/>
            <person name="Chavez D."/>
            <person name="Clerk-Blankenburg K.P."/>
            <person name="Cree A."/>
            <person name="Dao M."/>
            <person name="Davis C."/>
            <person name="Chacko J."/>
            <person name="Dinh H."/>
            <person name="Dugan-Rocha S."/>
            <person name="Fowler G."/>
            <person name="Garner T.T."/>
            <person name="Garnes J."/>
            <person name="Gnirke A."/>
            <person name="Hawes A."/>
            <person name="Hernandez J."/>
            <person name="Hines S."/>
            <person name="Holder M."/>
            <person name="Hume J."/>
            <person name="Jhangiani S.N."/>
            <person name="Joshi V."/>
            <person name="Khan Z.M."/>
            <person name="Jackson L."/>
            <person name="Kovar C."/>
            <person name="Kowis A."/>
            <person name="Lee S."/>
            <person name="Lewis L.R."/>
            <person name="Margolis J."/>
            <person name="Morgan M."/>
            <person name="Nazareth L.V."/>
            <person name="Nguyen N."/>
            <person name="Okwuonu G."/>
            <person name="Parker D."/>
            <person name="Richards S."/>
            <person name="Ruiz S.J."/>
            <person name="Santibanez J."/>
            <person name="Savard J."/>
            <person name="Scherer S.E."/>
            <person name="Schneider B."/>
            <person name="Sodergren E."/>
            <person name="Tautz D."/>
            <person name="Vattahil S."/>
            <person name="Villasana D."/>
            <person name="White C.S."/>
            <person name="Wright R."/>
            <person name="Park Y."/>
            <person name="Beeman R.W."/>
            <person name="Lord J."/>
            <person name="Oppert B."/>
            <person name="Lorenzen M."/>
            <person name="Brown S."/>
            <person name="Wang L."/>
            <person name="Savard J."/>
            <person name="Tautz D."/>
            <person name="Richards S."/>
            <person name="Weinstock G."/>
            <person name="Gibbs R.A."/>
            <person name="Liu Y."/>
            <person name="Worley K."/>
            <person name="Weinstock G."/>
            <person name="Elsik C.G."/>
            <person name="Reese J.T."/>
            <person name="Elhaik E."/>
            <person name="Landan G."/>
            <person name="Graur D."/>
            <person name="Arensburger P."/>
            <person name="Atkinson P."/>
            <person name="Beeman R.W."/>
            <person name="Beidler J."/>
            <person name="Brown S.J."/>
            <person name="Demuth J.P."/>
            <person name="Drury D.W."/>
            <person name="Du Y.Z."/>
            <person name="Fujiwara H."/>
            <person name="Lorenzen M."/>
            <person name="Maselli V."/>
            <person name="Osanai M."/>
            <person name="Park Y."/>
            <person name="Robertson H.M."/>
            <person name="Tu Z."/>
            <person name="Wang J.J."/>
            <person name="Wang S."/>
            <person name="Richards S."/>
            <person name="Song H."/>
            <person name="Zhang L."/>
            <person name="Sodergren E."/>
            <person name="Werner D."/>
            <person name="Stanke M."/>
            <person name="Morgenstern B."/>
            <person name="Solovyev V."/>
            <person name="Kosarev P."/>
            <person name="Brown G."/>
            <person name="Chen H.C."/>
            <person name="Ermolaeva O."/>
            <person name="Hlavina W."/>
            <person name="Kapustin Y."/>
            <person name="Kiryutin B."/>
            <person name="Kitts P."/>
            <person name="Maglott D."/>
            <person name="Pruitt K."/>
            <person name="Sapojnikov V."/>
            <person name="Souvorov A."/>
            <person name="Mackey A.J."/>
            <person name="Waterhouse R.M."/>
            <person name="Wyder S."/>
            <person name="Zdobnov E.M."/>
            <person name="Zdobnov E.M."/>
            <person name="Wyder S."/>
            <person name="Kriventseva E.V."/>
            <person name="Kadowaki T."/>
            <person name="Bork P."/>
            <person name="Aranda M."/>
            <person name="Bao R."/>
            <person name="Beermann A."/>
            <person name="Berns N."/>
            <person name="Bolognesi R."/>
            <person name="Bonneton F."/>
            <person name="Bopp D."/>
            <person name="Brown S.J."/>
            <person name="Bucher G."/>
            <person name="Butts T."/>
            <person name="Chaumot A."/>
            <person name="Denell R.E."/>
            <person name="Ferrier D.E."/>
            <person name="Friedrich M."/>
            <person name="Gordon C.M."/>
            <person name="Jindra M."/>
            <person name="Klingler M."/>
            <person name="Lan Q."/>
            <person name="Lattorff H.M."/>
            <person name="Laudet V."/>
            <person name="von Levetsow C."/>
            <person name="Liu Z."/>
            <person name="Lutz R."/>
            <person name="Lynch J.A."/>
            <person name="da Fonseca R.N."/>
            <person name="Posnien N."/>
            <person name="Reuter R."/>
            <person name="Roth S."/>
            <person name="Savard J."/>
            <person name="Schinko J.B."/>
            <person name="Schmitt C."/>
            <person name="Schoppmeier M."/>
            <person name="Schroder R."/>
            <person name="Shippy T.D."/>
            <person name="Simonnet F."/>
            <person name="Marques-Souza H."/>
            <person name="Tautz D."/>
            <person name="Tomoyasu Y."/>
            <person name="Trauner J."/>
            <person name="Van der Zee M."/>
            <person name="Vervoort M."/>
            <person name="Wittkopp N."/>
            <person name="Wimmer E.A."/>
            <person name="Yang X."/>
            <person name="Jones A.K."/>
            <person name="Sattelle D.B."/>
            <person name="Ebert P.R."/>
            <person name="Nelson D."/>
            <person name="Scott J.G."/>
            <person name="Beeman R.W."/>
            <person name="Muthukrishnan S."/>
            <person name="Kramer K.J."/>
            <person name="Arakane Y."/>
            <person name="Beeman R.W."/>
            <person name="Zhu Q."/>
            <person name="Hogenkamp D."/>
            <person name="Dixit R."/>
            <person name="Oppert B."/>
            <person name="Jiang H."/>
            <person name="Zou Z."/>
            <person name="Marshall J."/>
            <person name="Elpidina E."/>
            <person name="Vinokurov K."/>
            <person name="Oppert C."/>
            <person name="Zou Z."/>
            <person name="Evans J."/>
            <person name="Lu Z."/>
            <person name="Zhao P."/>
            <person name="Sumathipala N."/>
            <person name="Altincicek B."/>
            <person name="Vilcinskas A."/>
            <person name="Williams M."/>
            <person name="Hultmark D."/>
            <person name="Hetru C."/>
            <person name="Jiang H."/>
            <person name="Grimmelikhuijzen C.J."/>
            <person name="Hauser F."/>
            <person name="Cazzamali G."/>
            <person name="Williamson M."/>
            <person name="Park Y."/>
            <person name="Li B."/>
            <person name="Tanaka Y."/>
            <person name="Predel R."/>
            <person name="Neupert S."/>
            <person name="Schachtner J."/>
            <person name="Verleyen P."/>
            <person name="Raible F."/>
            <person name="Bork P."/>
            <person name="Friedrich M."/>
            <person name="Walden K.K."/>
            <person name="Robertson H.M."/>
            <person name="Angeli S."/>
            <person name="Foret S."/>
            <person name="Bucher G."/>
            <person name="Schuetz S."/>
            <person name="Maleszka R."/>
            <person name="Wimmer E.A."/>
            <person name="Beeman R.W."/>
            <person name="Lorenzen M."/>
            <person name="Tomoyasu Y."/>
            <person name="Miller S.C."/>
            <person name="Grossmann D."/>
            <person name="Bucher G."/>
        </authorList>
    </citation>
    <scope>NUCLEOTIDE SEQUENCE [LARGE SCALE GENOMIC DNA]</scope>
    <source>
        <strain evidence="4 5">Georgia GA2</strain>
    </source>
</reference>
<feature type="region of interest" description="Disordered" evidence="1">
    <location>
        <begin position="262"/>
        <end position="284"/>
    </location>
</feature>
<dbReference type="EMBL" id="KQ971368">
    <property type="protein sequence ID" value="EFA09372.2"/>
    <property type="molecule type" value="Genomic_DNA"/>
</dbReference>
<dbReference type="PANTHER" id="PTHR41967:SF6">
    <property type="entry name" value="FI19406P1-RELATED"/>
    <property type="match status" value="1"/>
</dbReference>
<evidence type="ECO:0000313" key="5">
    <source>
        <dbReference type="Proteomes" id="UP000007266"/>
    </source>
</evidence>
<dbReference type="InterPro" id="IPR031935">
    <property type="entry name" value="DUF4770"/>
</dbReference>
<gene>
    <name evidence="4" type="primary">AUGUSTUS-3.0.2_01933</name>
    <name evidence="4" type="ORF">TcasGA2_TC001933</name>
</gene>
<evidence type="ECO:0000256" key="1">
    <source>
        <dbReference type="SAM" id="MobiDB-lite"/>
    </source>
</evidence>
<keyword evidence="5" id="KW-1185">Reference proteome</keyword>
<evidence type="ECO:0000259" key="2">
    <source>
        <dbReference type="Pfam" id="PF15994"/>
    </source>
</evidence>
<dbReference type="Pfam" id="PF15994">
    <property type="entry name" value="DUF4770"/>
    <property type="match status" value="1"/>
</dbReference>
<feature type="domain" description="DUF4771" evidence="3">
    <location>
        <begin position="1525"/>
        <end position="1672"/>
    </location>
</feature>
<accession>D6X148</accession>
<protein>
    <submittedName>
        <fullName evidence="4">Uncharacterized protein</fullName>
    </submittedName>
</protein>
<organism evidence="4 5">
    <name type="scientific">Tribolium castaneum</name>
    <name type="common">Red flour beetle</name>
    <dbReference type="NCBI Taxonomy" id="7070"/>
    <lineage>
        <taxon>Eukaryota</taxon>
        <taxon>Metazoa</taxon>
        <taxon>Ecdysozoa</taxon>
        <taxon>Arthropoda</taxon>
        <taxon>Hexapoda</taxon>
        <taxon>Insecta</taxon>
        <taxon>Pterygota</taxon>
        <taxon>Neoptera</taxon>
        <taxon>Endopterygota</taxon>
        <taxon>Coleoptera</taxon>
        <taxon>Polyphaga</taxon>
        <taxon>Cucujiformia</taxon>
        <taxon>Tenebrionidae</taxon>
        <taxon>Tenebrionidae incertae sedis</taxon>
        <taxon>Tribolium</taxon>
    </lineage>
</organism>
<dbReference type="PANTHER" id="PTHR41967">
    <property type="entry name" value="FI19406P1-RELATED"/>
    <property type="match status" value="1"/>
</dbReference>
<feature type="region of interest" description="Disordered" evidence="1">
    <location>
        <begin position="1400"/>
        <end position="1421"/>
    </location>
</feature>
<name>D6X148_TRICA</name>
<dbReference type="Pfam" id="PF15995">
    <property type="entry name" value="DUF4771"/>
    <property type="match status" value="2"/>
</dbReference>